<feature type="transmembrane region" description="Helical" evidence="1">
    <location>
        <begin position="51"/>
        <end position="72"/>
    </location>
</feature>
<sequence>MINKETAIVLAKLSIAAAMTYHLLISVLIFIRPDLDPYWHPLSEYAIGSYGWMMSLAFIISSFSYGILLFNIKSHVKGFFGKLGLVILFICCAGTFCVGVFTTDPLTTAPDKISTTGLIHMFSGMAGLFLFPIAALLINISIALKNKSWAAAKKVLIWTSVIPLLGLVGFIIHLSIYVIPKGDYAYGPDVPLGYPPRLLFLTYLVWLIILNIQLIRIQKSNHN</sequence>
<keyword evidence="3" id="KW-1185">Reference proteome</keyword>
<keyword evidence="1" id="KW-0472">Membrane</keyword>
<comment type="caution">
    <text evidence="2">The sequence shown here is derived from an EMBL/GenBank/DDBJ whole genome shotgun (WGS) entry which is preliminary data.</text>
</comment>
<reference evidence="2 3" key="1">
    <citation type="submission" date="2020-04" db="EMBL/GenBank/DDBJ databases">
        <authorList>
            <person name="Yin C."/>
        </authorList>
    </citation>
    <scope>NUCLEOTIDE SEQUENCE [LARGE SCALE GENOMIC DNA]</scope>
    <source>
        <strain evidence="2 3">Ak56</strain>
    </source>
</reference>
<accession>A0A847SSA8</accession>
<feature type="transmembrane region" description="Helical" evidence="1">
    <location>
        <begin position="7"/>
        <end position="31"/>
    </location>
</feature>
<feature type="transmembrane region" description="Helical" evidence="1">
    <location>
        <begin position="198"/>
        <end position="217"/>
    </location>
</feature>
<dbReference type="Proteomes" id="UP000552864">
    <property type="component" value="Unassembled WGS sequence"/>
</dbReference>
<proteinExistence type="predicted"/>
<dbReference type="AlphaFoldDB" id="A0A847SSA8"/>
<dbReference type="EMBL" id="JABAHZ010000004">
    <property type="protein sequence ID" value="NLR80436.1"/>
    <property type="molecule type" value="Genomic_DNA"/>
</dbReference>
<evidence type="ECO:0000313" key="2">
    <source>
        <dbReference type="EMBL" id="NLR80436.1"/>
    </source>
</evidence>
<gene>
    <name evidence="2" type="ORF">HGH91_17530</name>
</gene>
<dbReference type="InterPro" id="IPR009339">
    <property type="entry name" value="DUF998"/>
</dbReference>
<dbReference type="Pfam" id="PF06197">
    <property type="entry name" value="DUF998"/>
    <property type="match status" value="1"/>
</dbReference>
<organism evidence="2 3">
    <name type="scientific">Chitinophaga eiseniae</name>
    <dbReference type="NCBI Taxonomy" id="634771"/>
    <lineage>
        <taxon>Bacteria</taxon>
        <taxon>Pseudomonadati</taxon>
        <taxon>Bacteroidota</taxon>
        <taxon>Chitinophagia</taxon>
        <taxon>Chitinophagales</taxon>
        <taxon>Chitinophagaceae</taxon>
        <taxon>Chitinophaga</taxon>
    </lineage>
</organism>
<keyword evidence="1" id="KW-0812">Transmembrane</keyword>
<evidence type="ECO:0000313" key="3">
    <source>
        <dbReference type="Proteomes" id="UP000552864"/>
    </source>
</evidence>
<feature type="transmembrane region" description="Helical" evidence="1">
    <location>
        <begin position="156"/>
        <end position="178"/>
    </location>
</feature>
<dbReference type="RefSeq" id="WP_168740112.1">
    <property type="nucleotide sequence ID" value="NZ_JABAHZ010000004.1"/>
</dbReference>
<protein>
    <submittedName>
        <fullName evidence="2">DUF998 domain-containing protein</fullName>
    </submittedName>
</protein>
<evidence type="ECO:0000256" key="1">
    <source>
        <dbReference type="SAM" id="Phobius"/>
    </source>
</evidence>
<feature type="transmembrane region" description="Helical" evidence="1">
    <location>
        <begin position="121"/>
        <end position="144"/>
    </location>
</feature>
<name>A0A847SSA8_9BACT</name>
<keyword evidence="1" id="KW-1133">Transmembrane helix</keyword>
<feature type="transmembrane region" description="Helical" evidence="1">
    <location>
        <begin position="79"/>
        <end position="101"/>
    </location>
</feature>